<evidence type="ECO:0000313" key="2">
    <source>
        <dbReference type="Proteomes" id="UP000003240"/>
    </source>
</evidence>
<name>F7NJE6_9FIRM</name>
<dbReference type="RefSeq" id="WP_004095499.1">
    <property type="nucleotide sequence ID" value="NZ_AFGF01000085.1"/>
</dbReference>
<dbReference type="PANTHER" id="PTHR33361">
    <property type="entry name" value="GLR0591 PROTEIN"/>
    <property type="match status" value="1"/>
</dbReference>
<sequence>MSAYDSITQKFHAYFTRDANACVTLGVDKHLDELPDPSLAASQANVREGNELLAEIRHVPREDLDCEKQLDLDLAALEVEYSVFGDTCRFNGKPERFQMPTAGEDISNGLFLLFVSDPRPAAERLDNITCRLEKVPDYLDGLLGRLDTPVKRWRDVDEEKVRELPDLFATVSQWARQESYPGLARLNRAREKAETALSDYLHRLQAMPVTGQFAVGLGQTREIIRLRGIEKSMESLKSMARDFLAENAATVEELRAKLAAKYKLDKNIQTVQLQQYLNKQYQVDPGKDGSFSGILQRYEAERGKILQFIAERDLFPVPADQDMLIIRTPGFMQPSIPAGAMMSPPPFRAGVRRSIIYLTLGQELLDEHTELSIPVMLIHEGIPGHHLQFAAAASHPSVIRRHLNAMDQAEGWTTMLEDYMLDQGYMGDLTDEARFICQRDIARLGARVAIDLYFMTGDPECLDVGVETDLSDPDPFVNAGRLLDKVTGFTPARAQGELNWYSQDRGYPLSYLTGNRLVWKLKRDLAKARRGKEEGLALDRLFHQVYLSAGAMPVSYLRRVFQNQGLL</sequence>
<dbReference type="AlphaFoldDB" id="F7NJE6"/>
<dbReference type="eggNOG" id="COG4805">
    <property type="taxonomic scope" value="Bacteria"/>
</dbReference>
<reference evidence="1 2" key="1">
    <citation type="journal article" date="2011" name="EMBO J.">
        <title>Structural diversity of bacterial flagellar motors.</title>
        <authorList>
            <person name="Chen S."/>
            <person name="Beeby M."/>
            <person name="Murphy G.E."/>
            <person name="Leadbetter J.R."/>
            <person name="Hendrixson D.R."/>
            <person name="Briegel A."/>
            <person name="Li Z."/>
            <person name="Shi J."/>
            <person name="Tocheva E.I."/>
            <person name="Muller A."/>
            <person name="Dobro M.J."/>
            <person name="Jensen G.J."/>
        </authorList>
    </citation>
    <scope>NUCLEOTIDE SEQUENCE [LARGE SCALE GENOMIC DNA]</scope>
    <source>
        <strain evidence="1 2">DSM 6540</strain>
    </source>
</reference>
<keyword evidence="2" id="KW-1185">Reference proteome</keyword>
<evidence type="ECO:0000313" key="1">
    <source>
        <dbReference type="EMBL" id="EGO63894.1"/>
    </source>
</evidence>
<organism evidence="1 2">
    <name type="scientific">Acetonema longum DSM 6540</name>
    <dbReference type="NCBI Taxonomy" id="1009370"/>
    <lineage>
        <taxon>Bacteria</taxon>
        <taxon>Bacillati</taxon>
        <taxon>Bacillota</taxon>
        <taxon>Negativicutes</taxon>
        <taxon>Acetonemataceae</taxon>
        <taxon>Acetonema</taxon>
    </lineage>
</organism>
<accession>F7NJE6</accession>
<gene>
    <name evidence="1" type="ORF">ALO_11009</name>
</gene>
<proteinExistence type="predicted"/>
<dbReference type="OrthoDB" id="9760040at2"/>
<evidence type="ECO:0008006" key="3">
    <source>
        <dbReference type="Google" id="ProtNLM"/>
    </source>
</evidence>
<dbReference type="Pfam" id="PF05960">
    <property type="entry name" value="DUF885"/>
    <property type="match status" value="1"/>
</dbReference>
<dbReference type="EMBL" id="AFGF01000085">
    <property type="protein sequence ID" value="EGO63894.1"/>
    <property type="molecule type" value="Genomic_DNA"/>
</dbReference>
<comment type="caution">
    <text evidence="1">The sequence shown here is derived from an EMBL/GenBank/DDBJ whole genome shotgun (WGS) entry which is preliminary data.</text>
</comment>
<dbReference type="InterPro" id="IPR010281">
    <property type="entry name" value="DUF885"/>
</dbReference>
<dbReference type="Proteomes" id="UP000003240">
    <property type="component" value="Unassembled WGS sequence"/>
</dbReference>
<protein>
    <recommendedName>
        <fullName evidence="3">DUF885 domain-containing protein</fullName>
    </recommendedName>
</protein>
<dbReference type="PANTHER" id="PTHR33361:SF2">
    <property type="entry name" value="DUF885 DOMAIN-CONTAINING PROTEIN"/>
    <property type="match status" value="1"/>
</dbReference>